<dbReference type="PANTHER" id="PTHR41521">
    <property type="match status" value="1"/>
</dbReference>
<dbReference type="Proteomes" id="UP000541185">
    <property type="component" value="Unassembled WGS sequence"/>
</dbReference>
<dbReference type="PANTHER" id="PTHR41521:SF4">
    <property type="entry name" value="BLR0684 PROTEIN"/>
    <property type="match status" value="1"/>
</dbReference>
<reference evidence="2 3" key="1">
    <citation type="submission" date="2020-04" db="EMBL/GenBank/DDBJ databases">
        <title>Ramlibacter sp. G-1-2-2 isolated from soil.</title>
        <authorList>
            <person name="Dahal R.H."/>
        </authorList>
    </citation>
    <scope>NUCLEOTIDE SEQUENCE [LARGE SCALE GENOMIC DNA]</scope>
    <source>
        <strain evidence="2 3">G-1-2-2</strain>
    </source>
</reference>
<sequence>MPKAYWIAMYRSVSDAEALKRYAALAGPAIQQGGGRFLARGTAAAAYEAGVAQRTVLIEFDSVQQAMAAHDSAGYQEALKALAGGAERDLRIVEGLA</sequence>
<accession>A0A848H7B7</accession>
<dbReference type="EMBL" id="JABBFX010000001">
    <property type="protein sequence ID" value="NML44423.1"/>
    <property type="molecule type" value="Genomic_DNA"/>
</dbReference>
<dbReference type="SUPFAM" id="SSF54909">
    <property type="entry name" value="Dimeric alpha+beta barrel"/>
    <property type="match status" value="1"/>
</dbReference>
<name>A0A848H7B7_9BURK</name>
<evidence type="ECO:0000259" key="1">
    <source>
        <dbReference type="Pfam" id="PF07045"/>
    </source>
</evidence>
<protein>
    <submittedName>
        <fullName evidence="2">DUF1330 domain-containing protein</fullName>
    </submittedName>
</protein>
<feature type="domain" description="DUF1330" evidence="1">
    <location>
        <begin position="3"/>
        <end position="96"/>
    </location>
</feature>
<gene>
    <name evidence="2" type="ORF">HHL11_11720</name>
</gene>
<organism evidence="2 3">
    <name type="scientific">Ramlibacter agri</name>
    <dbReference type="NCBI Taxonomy" id="2728837"/>
    <lineage>
        <taxon>Bacteria</taxon>
        <taxon>Pseudomonadati</taxon>
        <taxon>Pseudomonadota</taxon>
        <taxon>Betaproteobacteria</taxon>
        <taxon>Burkholderiales</taxon>
        <taxon>Comamonadaceae</taxon>
        <taxon>Ramlibacter</taxon>
    </lineage>
</organism>
<dbReference type="InterPro" id="IPR010753">
    <property type="entry name" value="DUF1330"/>
</dbReference>
<evidence type="ECO:0000313" key="2">
    <source>
        <dbReference type="EMBL" id="NML44423.1"/>
    </source>
</evidence>
<dbReference type="RefSeq" id="WP_169418551.1">
    <property type="nucleotide sequence ID" value="NZ_JABBFX010000001.1"/>
</dbReference>
<dbReference type="Pfam" id="PF07045">
    <property type="entry name" value="DUF1330"/>
    <property type="match status" value="1"/>
</dbReference>
<keyword evidence="3" id="KW-1185">Reference proteome</keyword>
<dbReference type="AlphaFoldDB" id="A0A848H7B7"/>
<proteinExistence type="predicted"/>
<evidence type="ECO:0000313" key="3">
    <source>
        <dbReference type="Proteomes" id="UP000541185"/>
    </source>
</evidence>
<dbReference type="InterPro" id="IPR011008">
    <property type="entry name" value="Dimeric_a/b-barrel"/>
</dbReference>
<dbReference type="Gene3D" id="3.30.70.100">
    <property type="match status" value="1"/>
</dbReference>
<comment type="caution">
    <text evidence="2">The sequence shown here is derived from an EMBL/GenBank/DDBJ whole genome shotgun (WGS) entry which is preliminary data.</text>
</comment>